<dbReference type="PANTHER" id="PTHR13723">
    <property type="entry name" value="ADAMTS A DISINTEGRIN AND METALLOPROTEASE WITH THROMBOSPONDIN MOTIFS PROTEASE"/>
    <property type="match status" value="1"/>
</dbReference>
<dbReference type="Proteomes" id="UP000887565">
    <property type="component" value="Unplaced"/>
</dbReference>
<dbReference type="PANTHER" id="PTHR13723:SF200">
    <property type="entry name" value="ADAM METALLOPEPTIDASE WITH THROMBOSPONDIN TYPE 1 MOTIF B, ISOFORM B"/>
    <property type="match status" value="1"/>
</dbReference>
<feature type="binding site" evidence="10">
    <location>
        <position position="88"/>
    </location>
    <ligand>
        <name>Zn(2+)</name>
        <dbReference type="ChEBI" id="CHEBI:29105"/>
        <note>catalytic</note>
    </ligand>
</feature>
<reference evidence="13" key="1">
    <citation type="submission" date="2022-11" db="UniProtKB">
        <authorList>
            <consortium name="WormBaseParasite"/>
        </authorList>
    </citation>
    <scope>IDENTIFICATION</scope>
</reference>
<evidence type="ECO:0000256" key="9">
    <source>
        <dbReference type="ARBA" id="ARBA00023180"/>
    </source>
</evidence>
<keyword evidence="7" id="KW-0482">Metalloprotease</keyword>
<dbReference type="InterPro" id="IPR036383">
    <property type="entry name" value="TSP1_rpt_sf"/>
</dbReference>
<dbReference type="GO" id="GO:0030198">
    <property type="term" value="P:extracellular matrix organization"/>
    <property type="evidence" value="ECO:0007669"/>
    <property type="project" value="TreeGrafter"/>
</dbReference>
<dbReference type="AlphaFoldDB" id="A0A915K2K8"/>
<keyword evidence="12" id="KW-1185">Reference proteome</keyword>
<dbReference type="Gene3D" id="3.40.390.10">
    <property type="entry name" value="Collagenase (Catalytic Domain)"/>
    <property type="match status" value="1"/>
</dbReference>
<dbReference type="GO" id="GO:0031012">
    <property type="term" value="C:extracellular matrix"/>
    <property type="evidence" value="ECO:0007669"/>
    <property type="project" value="TreeGrafter"/>
</dbReference>
<evidence type="ECO:0000313" key="12">
    <source>
        <dbReference type="Proteomes" id="UP000887565"/>
    </source>
</evidence>
<dbReference type="PROSITE" id="PS50092">
    <property type="entry name" value="TSP1"/>
    <property type="match status" value="1"/>
</dbReference>
<keyword evidence="9" id="KW-0325">Glycoprotein</keyword>
<dbReference type="SMART" id="SM00209">
    <property type="entry name" value="TSP1"/>
    <property type="match status" value="3"/>
</dbReference>
<accession>A0A915K2K8</accession>
<dbReference type="PROSITE" id="PS50215">
    <property type="entry name" value="ADAM_MEPRO"/>
    <property type="match status" value="1"/>
</dbReference>
<keyword evidence="4 10" id="KW-0479">Metal-binding</keyword>
<evidence type="ECO:0000313" key="13">
    <source>
        <dbReference type="WBParaSite" id="nRc.2.0.1.t32560-RA"/>
    </source>
</evidence>
<keyword evidence="8" id="KW-1015">Disulfide bond</keyword>
<sequence>MGVFVDSVLWDEYQRNHGYQAESKLTDFVKSIIHNHSLPITSYGSRYLDYFCNYQATMKRKGQNWDVAVLMTGFVLAHELGHNLGMNHDEDMSCASDHVMSTFTGAGKVKWSSCSTRSLQQFLYNLDRNGNNCLRRTSAYKHNSFYLSSFSSTRELPGRIYDANEQCRQFYGPGYSHYSGSLVSVDVCHMIYCHAYGLSPISSHPALEGTICGRDRHCKNGRCVTYSYYEAPSNINSYWSSYVTASPNTPSPSLSSYPSTVKWTAWSQWSQCAYENKGCMKARTRACISIPTIDRPSTKASGCPGVDSESEYCDEYYCPNSKRSSWQYYPKKQVKDTNTPGSSWGQWSSCTASCDSGIQVRYKGGYYPDQETRTCNMKPCSYWGGWGDWSDCGSNRKRRRLRRCYGNGRCQGETEESVNC</sequence>
<evidence type="ECO:0000256" key="4">
    <source>
        <dbReference type="ARBA" id="ARBA00022723"/>
    </source>
</evidence>
<dbReference type="Gene3D" id="2.20.100.10">
    <property type="entry name" value="Thrombospondin type-1 (TSP1) repeat"/>
    <property type="match status" value="2"/>
</dbReference>
<dbReference type="SUPFAM" id="SSF55486">
    <property type="entry name" value="Metalloproteases ('zincins'), catalytic domain"/>
    <property type="match status" value="1"/>
</dbReference>
<comment type="subcellular location">
    <subcellularLocation>
        <location evidence="1">Secreted</location>
    </subcellularLocation>
</comment>
<evidence type="ECO:0000256" key="6">
    <source>
        <dbReference type="ARBA" id="ARBA00022833"/>
    </source>
</evidence>
<proteinExistence type="predicted"/>
<dbReference type="Pfam" id="PF17771">
    <property type="entry name" value="ADAMTS_CR_2"/>
    <property type="match status" value="1"/>
</dbReference>
<evidence type="ECO:0000256" key="3">
    <source>
        <dbReference type="ARBA" id="ARBA00022670"/>
    </source>
</evidence>
<evidence type="ECO:0000256" key="5">
    <source>
        <dbReference type="ARBA" id="ARBA00022801"/>
    </source>
</evidence>
<feature type="domain" description="Peptidase M12B" evidence="11">
    <location>
        <begin position="32"/>
        <end position="125"/>
    </location>
</feature>
<keyword evidence="6 10" id="KW-0862">Zinc</keyword>
<dbReference type="WBParaSite" id="nRc.2.0.1.t32560-RA">
    <property type="protein sequence ID" value="nRc.2.0.1.t32560-RA"/>
    <property type="gene ID" value="nRc.2.0.1.g32560"/>
</dbReference>
<feature type="binding site" evidence="10">
    <location>
        <position position="78"/>
    </location>
    <ligand>
        <name>Zn(2+)</name>
        <dbReference type="ChEBI" id="CHEBI:29105"/>
        <note>catalytic</note>
    </ligand>
</feature>
<evidence type="ECO:0000256" key="8">
    <source>
        <dbReference type="ARBA" id="ARBA00023157"/>
    </source>
</evidence>
<organism evidence="12 13">
    <name type="scientific">Romanomermis culicivorax</name>
    <name type="common">Nematode worm</name>
    <dbReference type="NCBI Taxonomy" id="13658"/>
    <lineage>
        <taxon>Eukaryota</taxon>
        <taxon>Metazoa</taxon>
        <taxon>Ecdysozoa</taxon>
        <taxon>Nematoda</taxon>
        <taxon>Enoplea</taxon>
        <taxon>Dorylaimia</taxon>
        <taxon>Mermithida</taxon>
        <taxon>Mermithoidea</taxon>
        <taxon>Mermithidae</taxon>
        <taxon>Romanomermis</taxon>
    </lineage>
</organism>
<keyword evidence="2" id="KW-0964">Secreted</keyword>
<keyword evidence="5" id="KW-0378">Hydrolase</keyword>
<dbReference type="InterPro" id="IPR001590">
    <property type="entry name" value="Peptidase_M12B"/>
</dbReference>
<dbReference type="InterPro" id="IPR041645">
    <property type="entry name" value="ADAMTS_CR_2"/>
</dbReference>
<dbReference type="GO" id="GO:0004222">
    <property type="term" value="F:metalloendopeptidase activity"/>
    <property type="evidence" value="ECO:0007669"/>
    <property type="project" value="InterPro"/>
</dbReference>
<keyword evidence="3" id="KW-0645">Protease</keyword>
<protein>
    <submittedName>
        <fullName evidence="13">Peptidase M12B domain-containing protein</fullName>
    </submittedName>
</protein>
<dbReference type="GO" id="GO:0046872">
    <property type="term" value="F:metal ion binding"/>
    <property type="evidence" value="ECO:0007669"/>
    <property type="project" value="UniProtKB-KW"/>
</dbReference>
<evidence type="ECO:0000256" key="2">
    <source>
        <dbReference type="ARBA" id="ARBA00022525"/>
    </source>
</evidence>
<dbReference type="GO" id="GO:0006508">
    <property type="term" value="P:proteolysis"/>
    <property type="evidence" value="ECO:0007669"/>
    <property type="project" value="UniProtKB-KW"/>
</dbReference>
<evidence type="ECO:0000256" key="10">
    <source>
        <dbReference type="PROSITE-ProRule" id="PRU00276"/>
    </source>
</evidence>
<comment type="caution">
    <text evidence="10">Lacks conserved residue(s) required for the propagation of feature annotation.</text>
</comment>
<dbReference type="InterPro" id="IPR024079">
    <property type="entry name" value="MetalloPept_cat_dom_sf"/>
</dbReference>
<dbReference type="Pfam" id="PF01421">
    <property type="entry name" value="Reprolysin"/>
    <property type="match status" value="1"/>
</dbReference>
<dbReference type="Gene3D" id="3.40.1620.60">
    <property type="match status" value="1"/>
</dbReference>
<dbReference type="SUPFAM" id="SSF82895">
    <property type="entry name" value="TSP-1 type 1 repeat"/>
    <property type="match status" value="1"/>
</dbReference>
<evidence type="ECO:0000256" key="7">
    <source>
        <dbReference type="ARBA" id="ARBA00023049"/>
    </source>
</evidence>
<dbReference type="GO" id="GO:0005576">
    <property type="term" value="C:extracellular region"/>
    <property type="evidence" value="ECO:0007669"/>
    <property type="project" value="UniProtKB-SubCell"/>
</dbReference>
<evidence type="ECO:0000256" key="1">
    <source>
        <dbReference type="ARBA" id="ARBA00004613"/>
    </source>
</evidence>
<feature type="active site" evidence="10">
    <location>
        <position position="79"/>
    </location>
</feature>
<dbReference type="InterPro" id="IPR050439">
    <property type="entry name" value="ADAMTS_ADAMTS-like"/>
</dbReference>
<feature type="binding site" evidence="10">
    <location>
        <position position="82"/>
    </location>
    <ligand>
        <name>Zn(2+)</name>
        <dbReference type="ChEBI" id="CHEBI:29105"/>
        <note>catalytic</note>
    </ligand>
</feature>
<evidence type="ECO:0000259" key="11">
    <source>
        <dbReference type="PROSITE" id="PS50215"/>
    </source>
</evidence>
<dbReference type="InterPro" id="IPR000884">
    <property type="entry name" value="TSP1_rpt"/>
</dbReference>
<name>A0A915K2K8_ROMCU</name>